<organism evidence="4 5">
    <name type="scientific">Natronobacillus azotifigens</name>
    <dbReference type="NCBI Taxonomy" id="472978"/>
    <lineage>
        <taxon>Bacteria</taxon>
        <taxon>Bacillati</taxon>
        <taxon>Bacillota</taxon>
        <taxon>Bacilli</taxon>
        <taxon>Bacillales</taxon>
        <taxon>Bacillaceae</taxon>
        <taxon>Natronobacillus</taxon>
    </lineage>
</organism>
<feature type="binding site" evidence="2">
    <location>
        <position position="113"/>
    </location>
    <ligand>
        <name>Mn(2+)</name>
        <dbReference type="ChEBI" id="CHEBI:29035"/>
        <label>2</label>
    </ligand>
</feature>
<dbReference type="FunFam" id="3.30.70.360:FF:000001">
    <property type="entry name" value="N-acetyldiaminopimelate deacetylase"/>
    <property type="match status" value="1"/>
</dbReference>
<keyword evidence="1" id="KW-0378">Hydrolase</keyword>
<dbReference type="SUPFAM" id="SSF53187">
    <property type="entry name" value="Zn-dependent exopeptidases"/>
    <property type="match status" value="1"/>
</dbReference>
<dbReference type="Pfam" id="PF07687">
    <property type="entry name" value="M20_dimer"/>
    <property type="match status" value="1"/>
</dbReference>
<dbReference type="PANTHER" id="PTHR11014">
    <property type="entry name" value="PEPTIDASE M20 FAMILY MEMBER"/>
    <property type="match status" value="1"/>
</dbReference>
<dbReference type="PIRSF" id="PIRSF005962">
    <property type="entry name" value="Pept_M20D_amidohydro"/>
    <property type="match status" value="1"/>
</dbReference>
<dbReference type="NCBIfam" id="TIGR01891">
    <property type="entry name" value="amidohydrolases"/>
    <property type="match status" value="1"/>
</dbReference>
<keyword evidence="2" id="KW-0464">Manganese</keyword>
<feature type="binding site" evidence="2">
    <location>
        <position position="372"/>
    </location>
    <ligand>
        <name>Mn(2+)</name>
        <dbReference type="ChEBI" id="CHEBI:29035"/>
        <label>2</label>
    </ligand>
</feature>
<feature type="binding site" evidence="2">
    <location>
        <position position="111"/>
    </location>
    <ligand>
        <name>Mn(2+)</name>
        <dbReference type="ChEBI" id="CHEBI:29035"/>
        <label>2</label>
    </ligand>
</feature>
<evidence type="ECO:0000256" key="2">
    <source>
        <dbReference type="PIRSR" id="PIRSR005962-1"/>
    </source>
</evidence>
<dbReference type="InterPro" id="IPR002933">
    <property type="entry name" value="Peptidase_M20"/>
</dbReference>
<dbReference type="Proteomes" id="UP001084197">
    <property type="component" value="Unassembled WGS sequence"/>
</dbReference>
<dbReference type="Pfam" id="PF01546">
    <property type="entry name" value="Peptidase_M20"/>
    <property type="match status" value="1"/>
</dbReference>
<dbReference type="SUPFAM" id="SSF55031">
    <property type="entry name" value="Bacterial exopeptidase dimerisation domain"/>
    <property type="match status" value="1"/>
</dbReference>
<dbReference type="AlphaFoldDB" id="A0A9J6R7U0"/>
<feature type="domain" description="Peptidase M20 dimerisation" evidence="3">
    <location>
        <begin position="197"/>
        <end position="291"/>
    </location>
</feature>
<gene>
    <name evidence="4" type="ORF">OWO01_00580</name>
</gene>
<dbReference type="GO" id="GO:0050118">
    <property type="term" value="F:N-acetyldiaminopimelate deacetylase activity"/>
    <property type="evidence" value="ECO:0007669"/>
    <property type="project" value="UniProtKB-ARBA"/>
</dbReference>
<feature type="binding site" evidence="2">
    <location>
        <position position="147"/>
    </location>
    <ligand>
        <name>Mn(2+)</name>
        <dbReference type="ChEBI" id="CHEBI:29035"/>
        <label>2</label>
    </ligand>
</feature>
<keyword evidence="5" id="KW-1185">Reference proteome</keyword>
<dbReference type="RefSeq" id="WP_268778468.1">
    <property type="nucleotide sequence ID" value="NZ_JAPRAT010000001.1"/>
</dbReference>
<evidence type="ECO:0000256" key="1">
    <source>
        <dbReference type="ARBA" id="ARBA00022801"/>
    </source>
</evidence>
<accession>A0A9J6R7U0</accession>
<evidence type="ECO:0000259" key="3">
    <source>
        <dbReference type="Pfam" id="PF07687"/>
    </source>
</evidence>
<dbReference type="InterPro" id="IPR036264">
    <property type="entry name" value="Bact_exopeptidase_dim_dom"/>
</dbReference>
<dbReference type="GO" id="GO:0019877">
    <property type="term" value="P:diaminopimelate biosynthetic process"/>
    <property type="evidence" value="ECO:0007669"/>
    <property type="project" value="UniProtKB-ARBA"/>
</dbReference>
<comment type="caution">
    <text evidence="4">The sequence shown here is derived from an EMBL/GenBank/DDBJ whole genome shotgun (WGS) entry which is preliminary data.</text>
</comment>
<dbReference type="EMBL" id="JAPRAT010000001">
    <property type="protein sequence ID" value="MCZ0701704.1"/>
    <property type="molecule type" value="Genomic_DNA"/>
</dbReference>
<evidence type="ECO:0000313" key="5">
    <source>
        <dbReference type="Proteomes" id="UP001084197"/>
    </source>
</evidence>
<dbReference type="GO" id="GO:0046872">
    <property type="term" value="F:metal ion binding"/>
    <property type="evidence" value="ECO:0007669"/>
    <property type="project" value="UniProtKB-KW"/>
</dbReference>
<dbReference type="Gene3D" id="3.30.70.360">
    <property type="match status" value="1"/>
</dbReference>
<evidence type="ECO:0000313" key="4">
    <source>
        <dbReference type="EMBL" id="MCZ0701704.1"/>
    </source>
</evidence>
<dbReference type="PANTHER" id="PTHR11014:SF63">
    <property type="entry name" value="METALLOPEPTIDASE, PUTATIVE (AFU_ORTHOLOGUE AFUA_6G09600)-RELATED"/>
    <property type="match status" value="1"/>
</dbReference>
<feature type="binding site" evidence="2">
    <location>
        <position position="173"/>
    </location>
    <ligand>
        <name>Mn(2+)</name>
        <dbReference type="ChEBI" id="CHEBI:29035"/>
        <label>1</label>
    </ligand>
</feature>
<dbReference type="InterPro" id="IPR017439">
    <property type="entry name" value="Amidohydrolase"/>
</dbReference>
<proteinExistence type="predicted"/>
<sequence length="399" mass="44154">MEIKDKNDLIAQITKEINQQDQEVIQWRRYLHQHPELSFQETETALFIVNKMEEFGFDIQTNIGGNGIIATLTGGKPGKSIAFRADFDALPIQDEKDVPYRSQHPGIMHACGHDGHTAALLGFAKVLIKYQAEMNGNVVFIFQPAEETPPGGAKAMLQANDEFQKIDYAFAAHLASDLPVGQLALGSGYRMAAVDKFAITIKGRGGHGARPQDANDPIVIGSDMVNALQKIVSRRIDPLASAVVTIGVFQSGNAFNVIPDSAKLEGTVRSFNQEIRNQVEENIRAIVNGIATAYDANVEIEYLRGYPALYNDPQVTKQVEKQFTEGFDQHNVVEFEPMMGAEDFSYFLEAIPGTYFRVGSQNESPSTSYPHHHPLFDMDERALKNIQLAFLAIASAYVF</sequence>
<comment type="cofactor">
    <cofactor evidence="2">
        <name>Mn(2+)</name>
        <dbReference type="ChEBI" id="CHEBI:29035"/>
    </cofactor>
    <text evidence="2">The Mn(2+) ion enhances activity.</text>
</comment>
<keyword evidence="2" id="KW-0479">Metal-binding</keyword>
<reference evidence="4" key="1">
    <citation type="submission" date="2022-11" db="EMBL/GenBank/DDBJ databases">
        <title>WGS of Natronobacillus azotifigens 24KS-1, an anaerobic diazotrophic haloalkaliphile from soda-rich habitats.</title>
        <authorList>
            <person name="Sorokin D.Y."/>
            <person name="Merkel A.Y."/>
        </authorList>
    </citation>
    <scope>NUCLEOTIDE SEQUENCE</scope>
    <source>
        <strain evidence="4">24KS-1</strain>
    </source>
</reference>
<dbReference type="Gene3D" id="3.40.630.10">
    <property type="entry name" value="Zn peptidases"/>
    <property type="match status" value="1"/>
</dbReference>
<name>A0A9J6R7U0_9BACI</name>
<protein>
    <submittedName>
        <fullName evidence="4">Amidohydrolase</fullName>
    </submittedName>
</protein>
<dbReference type="InterPro" id="IPR011650">
    <property type="entry name" value="Peptidase_M20_dimer"/>
</dbReference>